<reference evidence="8 9" key="1">
    <citation type="submission" date="2006-10" db="EMBL/GenBank/DDBJ databases">
        <title>Complete sequence of Syntrophobacter fumaroxidans MPOB.</title>
        <authorList>
            <consortium name="US DOE Joint Genome Institute"/>
            <person name="Copeland A."/>
            <person name="Lucas S."/>
            <person name="Lapidus A."/>
            <person name="Barry K."/>
            <person name="Detter J.C."/>
            <person name="Glavina del Rio T."/>
            <person name="Hammon N."/>
            <person name="Israni S."/>
            <person name="Pitluck S."/>
            <person name="Goltsman E.G."/>
            <person name="Martinez M."/>
            <person name="Schmutz J."/>
            <person name="Larimer F."/>
            <person name="Land M."/>
            <person name="Hauser L."/>
            <person name="Kyrpides N."/>
            <person name="Kim E."/>
            <person name="Boone D.R."/>
            <person name="Brockman F."/>
            <person name="Culley D."/>
            <person name="Ferry J."/>
            <person name="Gunsalus R."/>
            <person name="McInerney M.J."/>
            <person name="Morrison M."/>
            <person name="Plugge C."/>
            <person name="Rohlin L."/>
            <person name="Scholten J."/>
            <person name="Sieber J."/>
            <person name="Stams A.J.M."/>
            <person name="Worm P."/>
            <person name="Henstra A.M."/>
            <person name="Richardson P."/>
        </authorList>
    </citation>
    <scope>NUCLEOTIDE SEQUENCE [LARGE SCALE GENOMIC DNA]</scope>
    <source>
        <strain evidence="9">DSM 10017 / MPOB</strain>
    </source>
</reference>
<dbReference type="GO" id="GO:0051537">
    <property type="term" value="F:2 iron, 2 sulfur cluster binding"/>
    <property type="evidence" value="ECO:0007669"/>
    <property type="project" value="UniProtKB-KW"/>
</dbReference>
<dbReference type="FunCoup" id="A0LJN9">
    <property type="interactions" value="447"/>
</dbReference>
<dbReference type="CDD" id="cd03064">
    <property type="entry name" value="TRX_Fd_NuoE"/>
    <property type="match status" value="1"/>
</dbReference>
<dbReference type="InParanoid" id="A0LJN9"/>
<comment type="similarity">
    <text evidence="1">Belongs to the complex I 24 kDa subunit family.</text>
</comment>
<keyword evidence="8" id="KW-0830">Ubiquinone</keyword>
<dbReference type="PANTHER" id="PTHR10371:SF3">
    <property type="entry name" value="NADH DEHYDROGENASE [UBIQUINONE] FLAVOPROTEIN 2, MITOCHONDRIAL"/>
    <property type="match status" value="1"/>
</dbReference>
<sequence>MIPEEMRSALARKAASAESPREQAIDVMFELQDHYGYMTDEAMEEAAGILGMTTLELEELATFYDHIYRSPVGRYVIHVCDSAVCWMEGYQRIIDYLCQRLKLTVGGTSPDGLFTLLPVCCIGYCDRAPAMMINRNVYGRLTREKIDRILDRLIEHSQFHEME</sequence>
<keyword evidence="3 7" id="KW-0479">Metal-binding</keyword>
<dbReference type="STRING" id="335543.Sfum_1956"/>
<dbReference type="Gene3D" id="3.40.30.10">
    <property type="entry name" value="Glutaredoxin"/>
    <property type="match status" value="1"/>
</dbReference>
<dbReference type="InterPro" id="IPR042128">
    <property type="entry name" value="NuoE_dom"/>
</dbReference>
<keyword evidence="4 7" id="KW-0408">Iron</keyword>
<evidence type="ECO:0000256" key="1">
    <source>
        <dbReference type="ARBA" id="ARBA00010643"/>
    </source>
</evidence>
<evidence type="ECO:0000256" key="4">
    <source>
        <dbReference type="ARBA" id="ARBA00023004"/>
    </source>
</evidence>
<dbReference type="NCBIfam" id="NF005722">
    <property type="entry name" value="PRK07539.1-2"/>
    <property type="match status" value="1"/>
</dbReference>
<dbReference type="EMBL" id="CP000478">
    <property type="protein sequence ID" value="ABK17641.1"/>
    <property type="molecule type" value="Genomic_DNA"/>
</dbReference>
<keyword evidence="9" id="KW-1185">Reference proteome</keyword>
<dbReference type="RefSeq" id="WP_011698811.1">
    <property type="nucleotide sequence ID" value="NC_008554.1"/>
</dbReference>
<dbReference type="KEGG" id="sfu:Sfum_1956"/>
<organism evidence="8 9">
    <name type="scientific">Syntrophobacter fumaroxidans (strain DSM 10017 / MPOB)</name>
    <dbReference type="NCBI Taxonomy" id="335543"/>
    <lineage>
        <taxon>Bacteria</taxon>
        <taxon>Pseudomonadati</taxon>
        <taxon>Thermodesulfobacteriota</taxon>
        <taxon>Syntrophobacteria</taxon>
        <taxon>Syntrophobacterales</taxon>
        <taxon>Syntrophobacteraceae</taxon>
        <taxon>Syntrophobacter</taxon>
    </lineage>
</organism>
<feature type="binding site" evidence="7">
    <location>
        <position position="121"/>
    </location>
    <ligand>
        <name>[2Fe-2S] cluster</name>
        <dbReference type="ChEBI" id="CHEBI:190135"/>
    </ligand>
</feature>
<dbReference type="eggNOG" id="COG1905">
    <property type="taxonomic scope" value="Bacteria"/>
</dbReference>
<dbReference type="InterPro" id="IPR002023">
    <property type="entry name" value="NuoE-like"/>
</dbReference>
<evidence type="ECO:0000256" key="6">
    <source>
        <dbReference type="ARBA" id="ARBA00034078"/>
    </source>
</evidence>
<dbReference type="PIRSF" id="PIRSF000216">
    <property type="entry name" value="NADH_DH_24kDa"/>
    <property type="match status" value="1"/>
</dbReference>
<protein>
    <submittedName>
        <fullName evidence="8">NADH dehydrogenase (Ubiquinone), 24 kDa subunit</fullName>
    </submittedName>
</protein>
<dbReference type="Proteomes" id="UP000001784">
    <property type="component" value="Chromosome"/>
</dbReference>
<evidence type="ECO:0000256" key="5">
    <source>
        <dbReference type="ARBA" id="ARBA00023014"/>
    </source>
</evidence>
<dbReference type="GO" id="GO:0046872">
    <property type="term" value="F:metal ion binding"/>
    <property type="evidence" value="ECO:0007669"/>
    <property type="project" value="UniProtKB-KW"/>
</dbReference>
<dbReference type="PANTHER" id="PTHR10371">
    <property type="entry name" value="NADH DEHYDROGENASE UBIQUINONE FLAVOPROTEIN 2, MITOCHONDRIAL"/>
    <property type="match status" value="1"/>
</dbReference>
<evidence type="ECO:0000256" key="7">
    <source>
        <dbReference type="PIRSR" id="PIRSR000216-1"/>
    </source>
</evidence>
<evidence type="ECO:0000313" key="8">
    <source>
        <dbReference type="EMBL" id="ABK17641.1"/>
    </source>
</evidence>
<dbReference type="InterPro" id="IPR041921">
    <property type="entry name" value="NuoE_N"/>
</dbReference>
<dbReference type="GO" id="GO:0003954">
    <property type="term" value="F:NADH dehydrogenase activity"/>
    <property type="evidence" value="ECO:0007669"/>
    <property type="project" value="TreeGrafter"/>
</dbReference>
<comment type="cofactor">
    <cofactor evidence="6">
        <name>[2Fe-2S] cluster</name>
        <dbReference type="ChEBI" id="CHEBI:190135"/>
    </cofactor>
</comment>
<dbReference type="FunFam" id="3.40.30.10:FF:000015">
    <property type="entry name" value="NADH-quinone oxidoreductase subunit E"/>
    <property type="match status" value="1"/>
</dbReference>
<keyword evidence="2 7" id="KW-0001">2Fe-2S</keyword>
<dbReference type="OrthoDB" id="9807941at2"/>
<dbReference type="Gene3D" id="1.10.10.1590">
    <property type="entry name" value="NADH-quinone oxidoreductase subunit E"/>
    <property type="match status" value="1"/>
</dbReference>
<accession>A0LJN9</accession>
<evidence type="ECO:0000313" key="9">
    <source>
        <dbReference type="Proteomes" id="UP000001784"/>
    </source>
</evidence>
<feature type="binding site" evidence="7">
    <location>
        <position position="125"/>
    </location>
    <ligand>
        <name>[2Fe-2S] cluster</name>
        <dbReference type="ChEBI" id="CHEBI:190135"/>
    </ligand>
</feature>
<keyword evidence="5 7" id="KW-0411">Iron-sulfur</keyword>
<evidence type="ECO:0000256" key="2">
    <source>
        <dbReference type="ARBA" id="ARBA00022714"/>
    </source>
</evidence>
<name>A0LJN9_SYNFM</name>
<dbReference type="Pfam" id="PF01257">
    <property type="entry name" value="2Fe-2S_thioredx"/>
    <property type="match status" value="1"/>
</dbReference>
<proteinExistence type="inferred from homology"/>
<gene>
    <name evidence="8" type="ordered locus">Sfum_1956</name>
</gene>
<dbReference type="AlphaFoldDB" id="A0LJN9"/>
<evidence type="ECO:0000256" key="3">
    <source>
        <dbReference type="ARBA" id="ARBA00022723"/>
    </source>
</evidence>
<dbReference type="HOGENOM" id="CLU_054362_2_0_7"/>
<feature type="binding site" evidence="7">
    <location>
        <position position="80"/>
    </location>
    <ligand>
        <name>[2Fe-2S] cluster</name>
        <dbReference type="ChEBI" id="CHEBI:190135"/>
    </ligand>
</feature>
<feature type="binding site" evidence="7">
    <location>
        <position position="85"/>
    </location>
    <ligand>
        <name>[2Fe-2S] cluster</name>
        <dbReference type="ChEBI" id="CHEBI:190135"/>
    </ligand>
</feature>
<dbReference type="InterPro" id="IPR036249">
    <property type="entry name" value="Thioredoxin-like_sf"/>
</dbReference>
<comment type="cofactor">
    <cofactor evidence="7">
        <name>[2Fe-2S] cluster</name>
        <dbReference type="ChEBI" id="CHEBI:190135"/>
    </cofactor>
    <text evidence="7">Binds 1 [2Fe-2S] cluster.</text>
</comment>
<dbReference type="SUPFAM" id="SSF52833">
    <property type="entry name" value="Thioredoxin-like"/>
    <property type="match status" value="1"/>
</dbReference>